<dbReference type="STRING" id="28892.Metli_0590"/>
<dbReference type="AlphaFoldDB" id="J1L0N2"/>
<keyword evidence="1" id="KW-1133">Transmembrane helix</keyword>
<dbReference type="HOGENOM" id="CLU_1881094_0_0_2"/>
<dbReference type="RefSeq" id="WP_004037852.1">
    <property type="nucleotide sequence ID" value="NZ_CM001555.1"/>
</dbReference>
<keyword evidence="1" id="KW-0812">Transmembrane</keyword>
<gene>
    <name evidence="2" type="ORF">Metli_0590</name>
</gene>
<keyword evidence="3" id="KW-1185">Reference proteome</keyword>
<sequence>MDKKLRYALIFLVAVAGFSIFFFFPAIEGSSGYIGAIPGASVSGGPWVIVHLSAEDFAAHPALFDLVVEEKKVRRPTSLFFLPPPGDDWSAIVLNGEEEQALWWTYMFVRQANGTTIPVVLEYNGVNYRLTCSQG</sequence>
<evidence type="ECO:0000313" key="3">
    <source>
        <dbReference type="Proteomes" id="UP000005095"/>
    </source>
</evidence>
<proteinExistence type="predicted"/>
<evidence type="ECO:0000256" key="1">
    <source>
        <dbReference type="SAM" id="Phobius"/>
    </source>
</evidence>
<reference evidence="2 3" key="1">
    <citation type="submission" date="2011-08" db="EMBL/GenBank/DDBJ databases">
        <title>The complete genome of Methanofollis liminatans DSM 4140.</title>
        <authorList>
            <consortium name="US DOE Joint Genome Institute (JGI-PGF)"/>
            <person name="Lucas S."/>
            <person name="Han J."/>
            <person name="Lapidus A."/>
            <person name="Bruce D."/>
            <person name="Goodwin L."/>
            <person name="Pitluck S."/>
            <person name="Peters L."/>
            <person name="Kyrpides N."/>
            <person name="Mavromatis K."/>
            <person name="Ivanova N."/>
            <person name="Mikhailova N."/>
            <person name="Lu M."/>
            <person name="Detter J.C."/>
            <person name="Tapia R."/>
            <person name="Han C."/>
            <person name="Land M."/>
            <person name="Hauser L."/>
            <person name="Markowitz V."/>
            <person name="Cheng J.-F."/>
            <person name="Hugenholtz P."/>
            <person name="Woyke T."/>
            <person name="Wu D."/>
            <person name="Spring S."/>
            <person name="Schuler E."/>
            <person name="Brambilla E."/>
            <person name="Klenk H.-P."/>
            <person name="Eisen J.A."/>
        </authorList>
    </citation>
    <scope>NUCLEOTIDE SEQUENCE [LARGE SCALE GENOMIC DNA]</scope>
    <source>
        <strain evidence="2 3">DSM 4140</strain>
    </source>
</reference>
<feature type="transmembrane region" description="Helical" evidence="1">
    <location>
        <begin position="7"/>
        <end position="27"/>
    </location>
</feature>
<dbReference type="OrthoDB" id="374781at2157"/>
<name>J1L0N2_9EURY</name>
<accession>J1L0N2</accession>
<keyword evidence="1" id="KW-0472">Membrane</keyword>
<evidence type="ECO:0000313" key="2">
    <source>
        <dbReference type="EMBL" id="EJG06557.1"/>
    </source>
</evidence>
<dbReference type="Proteomes" id="UP000005095">
    <property type="component" value="Chromosome"/>
</dbReference>
<protein>
    <submittedName>
        <fullName evidence="2">Uncharacterized protein</fullName>
    </submittedName>
</protein>
<organism evidence="2 3">
    <name type="scientific">Methanofollis liminatans DSM 4140</name>
    <dbReference type="NCBI Taxonomy" id="28892"/>
    <lineage>
        <taxon>Archaea</taxon>
        <taxon>Methanobacteriati</taxon>
        <taxon>Methanobacteriota</taxon>
        <taxon>Stenosarchaea group</taxon>
        <taxon>Methanomicrobia</taxon>
        <taxon>Methanomicrobiales</taxon>
        <taxon>Methanomicrobiaceae</taxon>
        <taxon>Methanofollis</taxon>
    </lineage>
</organism>
<dbReference type="EMBL" id="CM001555">
    <property type="protein sequence ID" value="EJG06557.1"/>
    <property type="molecule type" value="Genomic_DNA"/>
</dbReference>